<evidence type="ECO:0000313" key="3">
    <source>
        <dbReference type="EMBL" id="MQM27062.1"/>
    </source>
</evidence>
<sequence>MVFGIEHKVKSHRTGRRRKKAGQQRLVAPWIVVTLVCVLVASGLTWGFVALLRSGCSGDVYRVTVAAAPAVAGSLGDAAQAWEREQPELDGDCIGVEVQEVPSADASRGIQAAWDEMKYGKRPIAWAPDAQAWASWLTSGEATAGYVSSEPMVLGEAESVLAVAESTATSLGWLGGEPPSWQEVVDAAQAGTVSLAAANPRSSTEGLVALLNASSDGAGGFSQEALEAYAAAIEAGSSAEDGDALQEAYAAAADPAQVMTLLDYQVEEFNAESEAVDPLVPVTPQGSSVGAVASYMVLGGAGWVSDSDARIAEMFGEYLASAVSQGGFEDAELAPVEDRAAALAQTTPETVGAAVRAWQSGAQDLNVLFLLDWSSATEQETVEYEGETVEAGIAAVRMAIDMVSEMEPAWRAGLWEYGVGAGGEGVNWRAVADGAEMSEEGKTALTQSLYDLSETARYEGGSPLYDSLVAAYGSLNDELVPDAVNVVVVLTNSGDDAESVPTVEQTADTLSSMAGAASVYTVGFGSANAENLAMLAAAAGGEYLPAPSEGGILGTIAPA</sequence>
<feature type="transmembrane region" description="Helical" evidence="1">
    <location>
        <begin position="26"/>
        <end position="52"/>
    </location>
</feature>
<reference evidence="3 4" key="1">
    <citation type="submission" date="2019-10" db="EMBL/GenBank/DDBJ databases">
        <title>Glycomyces albidus sp. nov., a novel actinomycete isolated from rhizosphere soil of wheat (Triticum aestivum L.).</title>
        <authorList>
            <person name="Qian L."/>
        </authorList>
    </citation>
    <scope>NUCLEOTIDE SEQUENCE [LARGE SCALE GENOMIC DNA]</scope>
    <source>
        <strain evidence="3 4">NEAU-7082</strain>
    </source>
</reference>
<dbReference type="Gene3D" id="3.40.50.410">
    <property type="entry name" value="von Willebrand factor, type A domain"/>
    <property type="match status" value="1"/>
</dbReference>
<dbReference type="InterPro" id="IPR036465">
    <property type="entry name" value="vWFA_dom_sf"/>
</dbReference>
<keyword evidence="1" id="KW-0812">Transmembrane</keyword>
<evidence type="ECO:0000259" key="2">
    <source>
        <dbReference type="PROSITE" id="PS50234"/>
    </source>
</evidence>
<dbReference type="SUPFAM" id="SSF53300">
    <property type="entry name" value="vWA-like"/>
    <property type="match status" value="1"/>
</dbReference>
<gene>
    <name evidence="3" type="ORF">GFD30_15990</name>
</gene>
<protein>
    <recommendedName>
        <fullName evidence="2">VWFA domain-containing protein</fullName>
    </recommendedName>
</protein>
<dbReference type="Proteomes" id="UP000477750">
    <property type="component" value="Unassembled WGS sequence"/>
</dbReference>
<dbReference type="AlphaFoldDB" id="A0A6L5GBI4"/>
<organism evidence="3 4">
    <name type="scientific">Glycomyces albidus</name>
    <dbReference type="NCBI Taxonomy" id="2656774"/>
    <lineage>
        <taxon>Bacteria</taxon>
        <taxon>Bacillati</taxon>
        <taxon>Actinomycetota</taxon>
        <taxon>Actinomycetes</taxon>
        <taxon>Glycomycetales</taxon>
        <taxon>Glycomycetaceae</taxon>
        <taxon>Glycomyces</taxon>
    </lineage>
</organism>
<feature type="domain" description="VWFA" evidence="2">
    <location>
        <begin position="366"/>
        <end position="559"/>
    </location>
</feature>
<dbReference type="PROSITE" id="PS50234">
    <property type="entry name" value="VWFA"/>
    <property type="match status" value="1"/>
</dbReference>
<dbReference type="EMBL" id="WIAO01000019">
    <property type="protein sequence ID" value="MQM27062.1"/>
    <property type="molecule type" value="Genomic_DNA"/>
</dbReference>
<keyword evidence="1" id="KW-0472">Membrane</keyword>
<accession>A0A6L5GBI4</accession>
<evidence type="ECO:0000313" key="4">
    <source>
        <dbReference type="Proteomes" id="UP000477750"/>
    </source>
</evidence>
<evidence type="ECO:0000256" key="1">
    <source>
        <dbReference type="SAM" id="Phobius"/>
    </source>
</evidence>
<proteinExistence type="predicted"/>
<name>A0A6L5GBI4_9ACTN</name>
<keyword evidence="1" id="KW-1133">Transmembrane helix</keyword>
<dbReference type="RefSeq" id="WP_153026200.1">
    <property type="nucleotide sequence ID" value="NZ_WIAO01000019.1"/>
</dbReference>
<comment type="caution">
    <text evidence="3">The sequence shown here is derived from an EMBL/GenBank/DDBJ whole genome shotgun (WGS) entry which is preliminary data.</text>
</comment>
<dbReference type="InterPro" id="IPR002035">
    <property type="entry name" value="VWF_A"/>
</dbReference>
<keyword evidence="4" id="KW-1185">Reference proteome</keyword>